<dbReference type="SUPFAM" id="SSF56112">
    <property type="entry name" value="Protein kinase-like (PK-like)"/>
    <property type="match status" value="1"/>
</dbReference>
<feature type="compositionally biased region" description="Low complexity" evidence="2">
    <location>
        <begin position="1004"/>
        <end position="1013"/>
    </location>
</feature>
<dbReference type="Proteomes" id="UP001057375">
    <property type="component" value="Unassembled WGS sequence"/>
</dbReference>
<evidence type="ECO:0000259" key="3">
    <source>
        <dbReference type="Pfam" id="PF00454"/>
    </source>
</evidence>
<dbReference type="InterPro" id="IPR011009">
    <property type="entry name" value="Kinase-like_dom_sf"/>
</dbReference>
<dbReference type="Pfam" id="PF00454">
    <property type="entry name" value="PI3_PI4_kinase"/>
    <property type="match status" value="1"/>
</dbReference>
<evidence type="ECO:0000313" key="5">
    <source>
        <dbReference type="Proteomes" id="UP001057375"/>
    </source>
</evidence>
<feature type="coiled-coil region" evidence="1">
    <location>
        <begin position="2106"/>
        <end position="2136"/>
    </location>
</feature>
<dbReference type="InterPro" id="IPR000403">
    <property type="entry name" value="PI3/4_kinase_cat_dom"/>
</dbReference>
<name>A0ABQ5JXR3_9EUKA</name>
<feature type="compositionally biased region" description="Basic and acidic residues" evidence="2">
    <location>
        <begin position="1014"/>
        <end position="1025"/>
    </location>
</feature>
<protein>
    <recommendedName>
        <fullName evidence="3">PI3K/PI4K catalytic domain-containing protein</fullName>
    </recommendedName>
</protein>
<feature type="domain" description="PI3K/PI4K catalytic" evidence="3">
    <location>
        <begin position="2202"/>
        <end position="2302"/>
    </location>
</feature>
<dbReference type="InterPro" id="IPR036940">
    <property type="entry name" value="PI3/4_kinase_cat_sf"/>
</dbReference>
<evidence type="ECO:0000313" key="4">
    <source>
        <dbReference type="EMBL" id="GKT21565.1"/>
    </source>
</evidence>
<accession>A0ABQ5JXR3</accession>
<evidence type="ECO:0000256" key="2">
    <source>
        <dbReference type="SAM" id="MobiDB-lite"/>
    </source>
</evidence>
<gene>
    <name evidence="4" type="ORF">ADUPG1_011944</name>
</gene>
<proteinExistence type="predicted"/>
<evidence type="ECO:0000256" key="1">
    <source>
        <dbReference type="SAM" id="Coils"/>
    </source>
</evidence>
<sequence length="2617" mass="293611">MYSDQEYVETRAWKGVLFCEDPVLNVMWRDTSSRGKESTDSPFSFKSLSPLLSSFSPSLCVDQMRIENIREGEEWNEIERRICVMAGIMFLPHDLAKSLFDIAVKAISDRQESVASSQASVSEGMKPPLASSSCSLFSSILFSCSHKIRSRMESILRVSQEYWDSMCQSILKKEEEKENKKFVFKPTLSIRHQGQKFQDSSSLRMRGDISGFHSTKSITIVRKRHETKPNIVIHKHSTMPSQAHSSSAQARNVSQDMNPSLVLDSLPAKALFLLIIKLKVFLEVFNKSSTHSMFHGVCHAAATCTIHRDLKQGVDNSGSGGSGLESKETKKIISHSTVDQDIHLQTSYLSDLCRSVCSCLSLKFSNILHDDHLAQEGLDSSETKGEPGKRVERTLTDMNSTLRKAILSPYFTFSVPSQSSISATMTSLAVSHPLLVLFLLHVFESMRNIIYGVTCGIKNAHESSIPSSYVDPTLTSVSQSDPKIAKPLDIVSGSSSLGILSRKLSPHSYIILSHLFNSLDPLFLSMSITFGASSVTPLVAGDLWEKEQKKMIVSLKSGEPRTQDPEHSSRHSDMYSQAGSLFLAIFPSIEALPSPSSCLPYLVNSCILALCSAAQIGSVLRCKGVRNDVKRILSISLSQWSSLDVSHKKNGESSSISSDILHDLPLSSVSKDQSEFITIICYLCDMSDWILSIVSCERSAEDFIYMQKNATSIICIVQKLFPSVLTALDTFLSIALVERGDFDQFFSVYHNLSLCSGHLLPTFCSLGDTLTDLWHGGLVISPVGIRDIVSTKLSSIETSKEKNDISEKVLSTTISGQEQAEKDYFDISPSNDLNPNSDAKAPLFGRLNMSFDEDETFGSSSSENPIKKGNEVPISSDIFNGLNGTSSGFQAFSFSFDPPSSSVQFPPPFFPQNIDQFGSLNISRASSEEVDPQKSLQGLPSFGVFPSQSVRDHHEPSTSQALPSWLDPSSTENDATEGSTTTTSHYFGTYSDTKGNGSTHHESQSSSGQSLMKSLEEKELSEHDASSPPYSSTDPVQICLFNPIDVHSISHVLLSSSSPVLKAFGMALHVLRGKPHKKKKEEALDDVEGETVKYDVYSDVQFEKLSKQANSMISLSIYSSLLSKTSHSLSHSSTCSGTGNIALCMPLEVLKREKNRRKRLSRRKKYNHNPAMSDFDLLDSERNIDEGSSDFPFLGSLFLALILPHLFRVSPNVSRVISSSVKESDPLSVRSVSGHHEYNRFKHERILLLPSLVKILKPKDGVQKISDFPWLSSDIDLPSLPPLSANESSILDPKHEKKSDFLYIWIMLSSFKDCLHLGIDNYICPSNRMDIQQDPCSLTVGACESGCTKEFEKIKAQNDILRHPILLMLNSAILHLVEYNEHASTFILTQLWNFMESAYQSKKIEKERIGNDSDKVQKDKNTRINPRKVPETFPIFCSEFNLALISFLSVILNISPFKCHRIRAKVHECECNPSLLMYIVAETFLEWSTLRIEEQKSHLRENIGSNMISNDTNNSLSQSKFRAISSNVDLLSNSFTTFECLHASSLLSLIPLSSTPKLPFLFSISVAISDSLSLSSNSMNSMSYGPDSARRDTKEEQIQTQRDILYLSVCMALWSRVRQERVKQETAWRSERQRNLRKINKSAISDEQKRLKRSELQNKDRIKMRSIERENHDFFECLSPLLVPTVCDRLALFPEMKPILDHQQNSLAKSKDISPENLSLFSALRDKSADEKSKLPNPDKKEEYFYKSLFSESSFTHSMLTNFLSIVSKLKTNIESDEQREKRETTLSSEIQLSHSHPSIPLNTAISIFYSALESTIAELFEHHFDHSSTPEKQEQTEFDCQGIVDKLCSLCGGSRTKESSSSGISIRKKKYKSKEKSMSAKPITFYDHLFPPFFSSTLFRNYLTTLSSRLTEFLQTLGKGMGGLFSKQRGKVDSATPLISQQHEIPLLTSLKHLCHIHSDDTVNITSLHTPSVLPSITSPRLLSCLTPRGVQRIVMKNRVNLDDITILGLYNCIGYLHNIIFDQNNDKCHKSLNIPDLSSSLGSCHAMCPSFPCHYSDTSGCSQVVCVQEENSMWDYVEQAVINRVGYISPNGTVQPVQIIKSVISELRRRALEVEERRKKLKLEEEQKERADQQRIMHSESIIHSWSMQASKTIPSLVKPVLVTDKHTSGSHQSETSTPSPSSVPISHPISPALSVSNVFSLLTLLPISDSIISSCHLRYTHPGSCLALSSHCIQSLAIQNTLIHCLGIGDRHPGNLLLKNSSFSFSKKMNMIPFNIDFSILFEKGRKLKVKERVCMRMEGMWREMGALGSNGIVEAKMREGIQTIRVAKPFIEGLLLPLISFNPPVLESQHLLASHRIERSIMSVLMDKKYFSEIDSLISDLIFRIEQILLPSAQATQRSREDVLMDKKYFSEIDSLISDLIFRIEQILLPSAQATQSSREELGQYISPCDQSYLASFSARLARLSLPFVLFFPCSDIFSTHKASILVRKIWKGIISVRKLLKEAKIRDIFKEGENIHKNIAQIIKMIQKDVKRSKKHDLGYSRKKTIKSKECWFEEKMIRDIVMNKEKLNLVWDKLFYLQNGQNGVSNIQIECDNARNPENLWKMFAGWVPWI</sequence>
<dbReference type="EMBL" id="BQXS01012324">
    <property type="protein sequence ID" value="GKT21565.1"/>
    <property type="molecule type" value="Genomic_DNA"/>
</dbReference>
<feature type="compositionally biased region" description="Polar residues" evidence="2">
    <location>
        <begin position="957"/>
        <end position="996"/>
    </location>
</feature>
<reference evidence="4" key="1">
    <citation type="submission" date="2022-03" db="EMBL/GenBank/DDBJ databases">
        <title>Draft genome sequence of Aduncisulcus paluster, a free-living microaerophilic Fornicata.</title>
        <authorList>
            <person name="Yuyama I."/>
            <person name="Kume K."/>
            <person name="Tamura T."/>
            <person name="Inagaki Y."/>
            <person name="Hashimoto T."/>
        </authorList>
    </citation>
    <scope>NUCLEOTIDE SEQUENCE</scope>
    <source>
        <strain evidence="4">NY0171</strain>
    </source>
</reference>
<organism evidence="4 5">
    <name type="scientific">Aduncisulcus paluster</name>
    <dbReference type="NCBI Taxonomy" id="2918883"/>
    <lineage>
        <taxon>Eukaryota</taxon>
        <taxon>Metamonada</taxon>
        <taxon>Carpediemonas-like organisms</taxon>
        <taxon>Aduncisulcus</taxon>
    </lineage>
</organism>
<feature type="region of interest" description="Disordered" evidence="2">
    <location>
        <begin position="2168"/>
        <end position="2187"/>
    </location>
</feature>
<feature type="compositionally biased region" description="Low complexity" evidence="2">
    <location>
        <begin position="2173"/>
        <end position="2187"/>
    </location>
</feature>
<keyword evidence="1" id="KW-0175">Coiled coil</keyword>
<feature type="region of interest" description="Disordered" evidence="2">
    <location>
        <begin position="925"/>
        <end position="1032"/>
    </location>
</feature>
<comment type="caution">
    <text evidence="4">The sequence shown here is derived from an EMBL/GenBank/DDBJ whole genome shotgun (WGS) entry which is preliminary data.</text>
</comment>
<keyword evidence="5" id="KW-1185">Reference proteome</keyword>
<dbReference type="Gene3D" id="1.10.1070.11">
    <property type="entry name" value="Phosphatidylinositol 3-/4-kinase, catalytic domain"/>
    <property type="match status" value="1"/>
</dbReference>